<protein>
    <submittedName>
        <fullName evidence="2">Uncharacterized protein</fullName>
    </submittedName>
</protein>
<dbReference type="AlphaFoldDB" id="A0AAF3FFE6"/>
<accession>A0AAF3FFE6</accession>
<organism evidence="1 2">
    <name type="scientific">Mesorhabditis belari</name>
    <dbReference type="NCBI Taxonomy" id="2138241"/>
    <lineage>
        <taxon>Eukaryota</taxon>
        <taxon>Metazoa</taxon>
        <taxon>Ecdysozoa</taxon>
        <taxon>Nematoda</taxon>
        <taxon>Chromadorea</taxon>
        <taxon>Rhabditida</taxon>
        <taxon>Rhabditina</taxon>
        <taxon>Rhabditomorpha</taxon>
        <taxon>Rhabditoidea</taxon>
        <taxon>Rhabditidae</taxon>
        <taxon>Mesorhabditinae</taxon>
        <taxon>Mesorhabditis</taxon>
    </lineage>
</organism>
<reference evidence="2" key="1">
    <citation type="submission" date="2024-02" db="UniProtKB">
        <authorList>
            <consortium name="WormBaseParasite"/>
        </authorList>
    </citation>
    <scope>IDENTIFICATION</scope>
</reference>
<proteinExistence type="predicted"/>
<dbReference type="Proteomes" id="UP000887575">
    <property type="component" value="Unassembled WGS sequence"/>
</dbReference>
<keyword evidence="1" id="KW-1185">Reference proteome</keyword>
<name>A0AAF3FFE6_9BILA</name>
<evidence type="ECO:0000313" key="1">
    <source>
        <dbReference type="Proteomes" id="UP000887575"/>
    </source>
</evidence>
<dbReference type="WBParaSite" id="MBELARI_LOCUS4741">
    <property type="protein sequence ID" value="MBELARI_LOCUS4741"/>
    <property type="gene ID" value="MBELARI_LOCUS4741"/>
</dbReference>
<evidence type="ECO:0000313" key="2">
    <source>
        <dbReference type="WBParaSite" id="MBELARI_LOCUS4741"/>
    </source>
</evidence>
<sequence length="251" mass="28636">MSLRVLVFSLFHPEIISSFIFGSNQEQDFCYQLDLENCFRDIFMAVMLPPERRVREVPLFANANFSRFARGQPALRNLMLCHDVRRIAMCFTYPGCTDEMASHVAAVQYHMVFGKKLPSQVFLSYRGYGKQVCDQGCSQFALNECKSKMKANHKDDESMLRNLEELASSAINSPDSEMGCRLFKRQFKELLRERSGPCSHISKCTCMEPTLKAGLSHCNVGCEHEFDAPDSSNSLNSSISLIFFVFLRLLF</sequence>